<keyword evidence="1" id="KW-1133">Transmembrane helix</keyword>
<dbReference type="STRING" id="68775.A0A5C3LT93"/>
<feature type="transmembrane region" description="Helical" evidence="1">
    <location>
        <begin position="16"/>
        <end position="36"/>
    </location>
</feature>
<reference evidence="2 3" key="1">
    <citation type="journal article" date="2019" name="Nat. Ecol. Evol.">
        <title>Megaphylogeny resolves global patterns of mushroom evolution.</title>
        <authorList>
            <person name="Varga T."/>
            <person name="Krizsan K."/>
            <person name="Foldi C."/>
            <person name="Dima B."/>
            <person name="Sanchez-Garcia M."/>
            <person name="Sanchez-Ramirez S."/>
            <person name="Szollosi G.J."/>
            <person name="Szarkandi J.G."/>
            <person name="Papp V."/>
            <person name="Albert L."/>
            <person name="Andreopoulos W."/>
            <person name="Angelini C."/>
            <person name="Antonin V."/>
            <person name="Barry K.W."/>
            <person name="Bougher N.L."/>
            <person name="Buchanan P."/>
            <person name="Buyck B."/>
            <person name="Bense V."/>
            <person name="Catcheside P."/>
            <person name="Chovatia M."/>
            <person name="Cooper J."/>
            <person name="Damon W."/>
            <person name="Desjardin D."/>
            <person name="Finy P."/>
            <person name="Geml J."/>
            <person name="Haridas S."/>
            <person name="Hughes K."/>
            <person name="Justo A."/>
            <person name="Karasinski D."/>
            <person name="Kautmanova I."/>
            <person name="Kiss B."/>
            <person name="Kocsube S."/>
            <person name="Kotiranta H."/>
            <person name="LaButti K.M."/>
            <person name="Lechner B.E."/>
            <person name="Liimatainen K."/>
            <person name="Lipzen A."/>
            <person name="Lukacs Z."/>
            <person name="Mihaltcheva S."/>
            <person name="Morgado L.N."/>
            <person name="Niskanen T."/>
            <person name="Noordeloos M.E."/>
            <person name="Ohm R.A."/>
            <person name="Ortiz-Santana B."/>
            <person name="Ovrebo C."/>
            <person name="Racz N."/>
            <person name="Riley R."/>
            <person name="Savchenko A."/>
            <person name="Shiryaev A."/>
            <person name="Soop K."/>
            <person name="Spirin V."/>
            <person name="Szebenyi C."/>
            <person name="Tomsovsky M."/>
            <person name="Tulloss R.E."/>
            <person name="Uehling J."/>
            <person name="Grigoriev I.V."/>
            <person name="Vagvolgyi C."/>
            <person name="Papp T."/>
            <person name="Martin F.M."/>
            <person name="Miettinen O."/>
            <person name="Hibbett D.S."/>
            <person name="Nagy L.G."/>
        </authorList>
    </citation>
    <scope>NUCLEOTIDE SEQUENCE [LARGE SCALE GENOMIC DNA]</scope>
    <source>
        <strain evidence="2 3">CBS 166.37</strain>
    </source>
</reference>
<keyword evidence="1" id="KW-0472">Membrane</keyword>
<sequence>MAQAKDYGPTVGAFEAGVLMSMFLSGITTAQAYRYFHNFPNDPKRMKLFVALVWFLEFGHGTILSVALYWLTVLNFNSTTALVNPLKKLCLATILSSITTSMIQCYFAFRVHIICQMRIIPVICVILSVVHLTGQFMLAIGGYKARSITEFKIRWRTVMIAVLSSSTCADVLIASCLCWRFRRRRKEKFLGSVINSDIEQYQNKHTLHPQEHSPACGSSHYVVTRNMSSYERWDGLNAGNGKLLYFI</sequence>
<evidence type="ECO:0000313" key="3">
    <source>
        <dbReference type="Proteomes" id="UP000308652"/>
    </source>
</evidence>
<protein>
    <recommendedName>
        <fullName evidence="4">Integral membrane protein</fullName>
    </recommendedName>
</protein>
<dbReference type="Proteomes" id="UP000308652">
    <property type="component" value="Unassembled WGS sequence"/>
</dbReference>
<dbReference type="PANTHER" id="PTHR40465">
    <property type="entry name" value="CHROMOSOME 1, WHOLE GENOME SHOTGUN SEQUENCE"/>
    <property type="match status" value="1"/>
</dbReference>
<evidence type="ECO:0000256" key="1">
    <source>
        <dbReference type="SAM" id="Phobius"/>
    </source>
</evidence>
<evidence type="ECO:0000313" key="2">
    <source>
        <dbReference type="EMBL" id="TFK35603.1"/>
    </source>
</evidence>
<organism evidence="2 3">
    <name type="scientific">Crucibulum laeve</name>
    <dbReference type="NCBI Taxonomy" id="68775"/>
    <lineage>
        <taxon>Eukaryota</taxon>
        <taxon>Fungi</taxon>
        <taxon>Dikarya</taxon>
        <taxon>Basidiomycota</taxon>
        <taxon>Agaricomycotina</taxon>
        <taxon>Agaricomycetes</taxon>
        <taxon>Agaricomycetidae</taxon>
        <taxon>Agaricales</taxon>
        <taxon>Agaricineae</taxon>
        <taxon>Nidulariaceae</taxon>
        <taxon>Crucibulum</taxon>
    </lineage>
</organism>
<accession>A0A5C3LT93</accession>
<feature type="transmembrane region" description="Helical" evidence="1">
    <location>
        <begin position="155"/>
        <end position="179"/>
    </location>
</feature>
<proteinExistence type="predicted"/>
<feature type="transmembrane region" description="Helical" evidence="1">
    <location>
        <begin position="91"/>
        <end position="109"/>
    </location>
</feature>
<dbReference type="PANTHER" id="PTHR40465:SF1">
    <property type="entry name" value="DUF6534 DOMAIN-CONTAINING PROTEIN"/>
    <property type="match status" value="1"/>
</dbReference>
<feature type="transmembrane region" description="Helical" evidence="1">
    <location>
        <begin position="48"/>
        <end position="71"/>
    </location>
</feature>
<keyword evidence="3" id="KW-1185">Reference proteome</keyword>
<dbReference type="OrthoDB" id="2868589at2759"/>
<keyword evidence="1" id="KW-0812">Transmembrane</keyword>
<gene>
    <name evidence="2" type="ORF">BDQ12DRAFT_725893</name>
</gene>
<evidence type="ECO:0008006" key="4">
    <source>
        <dbReference type="Google" id="ProtNLM"/>
    </source>
</evidence>
<feature type="transmembrane region" description="Helical" evidence="1">
    <location>
        <begin position="121"/>
        <end position="143"/>
    </location>
</feature>
<dbReference type="EMBL" id="ML213620">
    <property type="protein sequence ID" value="TFK35603.1"/>
    <property type="molecule type" value="Genomic_DNA"/>
</dbReference>
<name>A0A5C3LT93_9AGAR</name>
<dbReference type="AlphaFoldDB" id="A0A5C3LT93"/>